<dbReference type="GeneID" id="72412454"/>
<evidence type="ECO:0000256" key="2">
    <source>
        <dbReference type="SAM" id="SignalP"/>
    </source>
</evidence>
<keyword evidence="4" id="KW-1185">Reference proteome</keyword>
<keyword evidence="2" id="KW-0732">Signal</keyword>
<evidence type="ECO:0008006" key="5">
    <source>
        <dbReference type="Google" id="ProtNLM"/>
    </source>
</evidence>
<evidence type="ECO:0000313" key="3">
    <source>
        <dbReference type="EMBL" id="QQU76542.1"/>
    </source>
</evidence>
<feature type="region of interest" description="Disordered" evidence="1">
    <location>
        <begin position="25"/>
        <end position="50"/>
    </location>
</feature>
<gene>
    <name evidence="3" type="ORF">I6I72_10655</name>
</gene>
<organism evidence="3 4">
    <name type="scientific">Corynebacterium striatum</name>
    <dbReference type="NCBI Taxonomy" id="43770"/>
    <lineage>
        <taxon>Bacteria</taxon>
        <taxon>Bacillati</taxon>
        <taxon>Actinomycetota</taxon>
        <taxon>Actinomycetes</taxon>
        <taxon>Mycobacteriales</taxon>
        <taxon>Corynebacteriaceae</taxon>
        <taxon>Corynebacterium</taxon>
    </lineage>
</organism>
<protein>
    <recommendedName>
        <fullName evidence="5">Secreted protein</fullName>
    </recommendedName>
</protein>
<evidence type="ECO:0000256" key="1">
    <source>
        <dbReference type="SAM" id="MobiDB-lite"/>
    </source>
</evidence>
<accession>A0ABX7DF69</accession>
<proteinExistence type="predicted"/>
<name>A0ABX7DF69_CORST</name>
<dbReference type="RefSeq" id="WP_141741074.1">
    <property type="nucleotide sequence ID" value="NZ_CP024931.1"/>
</dbReference>
<dbReference type="Proteomes" id="UP000595757">
    <property type="component" value="Chromosome"/>
</dbReference>
<evidence type="ECO:0000313" key="4">
    <source>
        <dbReference type="Proteomes" id="UP000595757"/>
    </source>
</evidence>
<feature type="signal peptide" evidence="2">
    <location>
        <begin position="1"/>
        <end position="29"/>
    </location>
</feature>
<sequence>MTKVSVRTKLTALSLALAIPFAGTGIANAEPTPSADSIQSPPTHGEETPETTVTHLENGEVIFHENGREIRGSFNAETGQSTLTDETGETRVIQVLPPAAKEGEISVRSGGIGGFACTMLLWAVDLVHSGGWTYATKIVSRAGLHGKALALAMWGLGSSGFLAAVSSKC</sequence>
<reference evidence="3 4" key="1">
    <citation type="submission" date="2021-01" db="EMBL/GenBank/DDBJ databases">
        <title>FDA dAtabase for Regulatory Grade micrObial Sequences (FDA-ARGOS): Supporting development and validation of Infectious Disease Dx tests.</title>
        <authorList>
            <person name="Sproer C."/>
            <person name="Gronow S."/>
            <person name="Severitt S."/>
            <person name="Schroder I."/>
            <person name="Tallon L."/>
            <person name="Sadzewicz L."/>
            <person name="Zhao X."/>
            <person name="Boylan J."/>
            <person name="Ott S."/>
            <person name="Bowen H."/>
            <person name="Vavikolanu K."/>
            <person name="Mehta A."/>
            <person name="Aluvathingal J."/>
            <person name="Nadendla S."/>
            <person name="Lowell S."/>
            <person name="Myers T."/>
            <person name="Yan Y."/>
            <person name="Sichtig H."/>
        </authorList>
    </citation>
    <scope>NUCLEOTIDE SEQUENCE [LARGE SCALE GENOMIC DNA]</scope>
    <source>
        <strain evidence="3 4">FDAARGOS_1115</strain>
    </source>
</reference>
<feature type="chain" id="PRO_5047427348" description="Secreted protein" evidence="2">
    <location>
        <begin position="30"/>
        <end position="169"/>
    </location>
</feature>
<dbReference type="EMBL" id="CP068158">
    <property type="protein sequence ID" value="QQU76542.1"/>
    <property type="molecule type" value="Genomic_DNA"/>
</dbReference>